<accession>D4YR91</accession>
<dbReference type="GO" id="GO:0050308">
    <property type="term" value="F:sugar-phosphatase activity"/>
    <property type="evidence" value="ECO:0007669"/>
    <property type="project" value="UniProtKB-EC"/>
</dbReference>
<dbReference type="InterPro" id="IPR036412">
    <property type="entry name" value="HAD-like_sf"/>
</dbReference>
<evidence type="ECO:0000313" key="2">
    <source>
        <dbReference type="Proteomes" id="UP000004069"/>
    </source>
</evidence>
<dbReference type="EC" id="3.1.3.23" evidence="1"/>
<dbReference type="OrthoDB" id="9814970at2"/>
<dbReference type="InterPro" id="IPR000150">
    <property type="entry name" value="Cof"/>
</dbReference>
<dbReference type="Pfam" id="PF08282">
    <property type="entry name" value="Hydrolase_3"/>
    <property type="match status" value="1"/>
</dbReference>
<dbReference type="EMBL" id="ADNY01000001">
    <property type="protein sequence ID" value="EFG56322.1"/>
    <property type="molecule type" value="Genomic_DNA"/>
</dbReference>
<dbReference type="GO" id="GO:0005829">
    <property type="term" value="C:cytosol"/>
    <property type="evidence" value="ECO:0007669"/>
    <property type="project" value="TreeGrafter"/>
</dbReference>
<dbReference type="Gene3D" id="3.40.50.1000">
    <property type="entry name" value="HAD superfamily/HAD-like"/>
    <property type="match status" value="1"/>
</dbReference>
<dbReference type="GO" id="GO:0000287">
    <property type="term" value="F:magnesium ion binding"/>
    <property type="evidence" value="ECO:0007669"/>
    <property type="project" value="TreeGrafter"/>
</dbReference>
<sequence length="262" mass="29662">MIKLIATDMDGTWLNDHQDYDRELYQKELTLMQEKDVKFVIASGNQFENLRTRFSKTADDLYYVAENGVLVVKGRQVLHVESLSDQEVQKMFKIASSYSYPVVVAGLASAYIREQDGTKYYNEMKKYFEKLTVVKSLSEIKDKIFKISLTVPVDVMPELLAKLVKKYPELTIVSGAADSIDMQQKGMNKAKGLEYLAQRLGIKPNEMIAFGDSGNDVGMLEYVGHSYVTRYALPEAKRASDQIIGSNNESAVQKEILKLLQN</sequence>
<organism evidence="1 2">
    <name type="scientific">Lactobacillus amylolyticus DSM 11664</name>
    <dbReference type="NCBI Taxonomy" id="585524"/>
    <lineage>
        <taxon>Bacteria</taxon>
        <taxon>Bacillati</taxon>
        <taxon>Bacillota</taxon>
        <taxon>Bacilli</taxon>
        <taxon>Lactobacillales</taxon>
        <taxon>Lactobacillaceae</taxon>
        <taxon>Lactobacillus</taxon>
    </lineage>
</organism>
<dbReference type="Gene3D" id="3.30.1240.10">
    <property type="match status" value="1"/>
</dbReference>
<proteinExistence type="predicted"/>
<dbReference type="PATRIC" id="fig|585524.9.peg.1540"/>
<dbReference type="CDD" id="cd07518">
    <property type="entry name" value="HAD_YbiV-Like"/>
    <property type="match status" value="1"/>
</dbReference>
<reference evidence="1 2" key="1">
    <citation type="submission" date="2010-04" db="EMBL/GenBank/DDBJ databases">
        <authorList>
            <person name="Muzny D."/>
            <person name="Qin X."/>
            <person name="Deng J."/>
            <person name="Jiang H."/>
            <person name="Liu Y."/>
            <person name="Qu J."/>
            <person name="Song X.-Z."/>
            <person name="Zhang L."/>
            <person name="Thornton R."/>
            <person name="Coyle M."/>
            <person name="Francisco L."/>
            <person name="Jackson L."/>
            <person name="Javaid M."/>
            <person name="Korchina V."/>
            <person name="Kovar C."/>
            <person name="Mata R."/>
            <person name="Mathew T."/>
            <person name="Ngo R."/>
            <person name="Nguyen L."/>
            <person name="Nguyen N."/>
            <person name="Okwuonu G."/>
            <person name="Ongeri F."/>
            <person name="Pham C."/>
            <person name="Simmons D."/>
            <person name="Wilczek-Boney K."/>
            <person name="Hale W."/>
            <person name="Jakkamsetti A."/>
            <person name="Pham P."/>
            <person name="Ruth R."/>
            <person name="San Lucas F."/>
            <person name="Warren J."/>
            <person name="Zhang J."/>
            <person name="Zhao Z."/>
            <person name="Zhou C."/>
            <person name="Zhu D."/>
            <person name="Lee S."/>
            <person name="Bess C."/>
            <person name="Blankenburg K."/>
            <person name="Forbes L."/>
            <person name="Fu Q."/>
            <person name="Gubbala S."/>
            <person name="Hirani K."/>
            <person name="Jayaseelan J.C."/>
            <person name="Lara F."/>
            <person name="Munidasa M."/>
            <person name="Palculict T."/>
            <person name="Patil S."/>
            <person name="Pu L.-L."/>
            <person name="Saada N."/>
            <person name="Tang L."/>
            <person name="Weissenberger G."/>
            <person name="Zhu Y."/>
            <person name="Hemphill L."/>
            <person name="Shang Y."/>
            <person name="Youmans B."/>
            <person name="Ayvaz T."/>
            <person name="Ross M."/>
            <person name="Santibanez J."/>
            <person name="Aqrawi P."/>
            <person name="Gross S."/>
            <person name="Joshi V."/>
            <person name="Fowler G."/>
            <person name="Nazareth L."/>
            <person name="Reid J."/>
            <person name="Worley K."/>
            <person name="Petrosino J."/>
            <person name="Highlander S."/>
            <person name="Gibbs R."/>
        </authorList>
    </citation>
    <scope>NUCLEOTIDE SEQUENCE [LARGE SCALE GENOMIC DNA]</scope>
    <source>
        <strain evidence="1 2">DSM 11664</strain>
    </source>
</reference>
<gene>
    <name evidence="1" type="ORF">HMPREF0493_0019</name>
</gene>
<dbReference type="PANTHER" id="PTHR10000:SF53">
    <property type="entry name" value="5-AMINO-6-(5-PHOSPHO-D-RIBITYLAMINO)URACIL PHOSPHATASE YBJI-RELATED"/>
    <property type="match status" value="1"/>
</dbReference>
<dbReference type="PANTHER" id="PTHR10000">
    <property type="entry name" value="PHOSPHOSERINE PHOSPHATASE"/>
    <property type="match status" value="1"/>
</dbReference>
<dbReference type="AlphaFoldDB" id="D4YR91"/>
<dbReference type="RefSeq" id="WP_006351174.1">
    <property type="nucleotide sequence ID" value="NZ_ADNY01000001.1"/>
</dbReference>
<dbReference type="InterPro" id="IPR006379">
    <property type="entry name" value="HAD-SF_hydro_IIB"/>
</dbReference>
<dbReference type="InterPro" id="IPR023214">
    <property type="entry name" value="HAD_sf"/>
</dbReference>
<protein>
    <submittedName>
        <fullName evidence="1">Cof-like hydrolase</fullName>
        <ecNumber evidence="1">3.1.3.23</ecNumber>
    </submittedName>
</protein>
<dbReference type="eggNOG" id="COG0561">
    <property type="taxonomic scope" value="Bacteria"/>
</dbReference>
<name>D4YR91_9LACO</name>
<dbReference type="SUPFAM" id="SSF56784">
    <property type="entry name" value="HAD-like"/>
    <property type="match status" value="1"/>
</dbReference>
<dbReference type="SFLD" id="SFLDG01140">
    <property type="entry name" value="C2.B:_Phosphomannomutase_and_P"/>
    <property type="match status" value="1"/>
</dbReference>
<dbReference type="Proteomes" id="UP000004069">
    <property type="component" value="Unassembled WGS sequence"/>
</dbReference>
<evidence type="ECO:0000313" key="1">
    <source>
        <dbReference type="EMBL" id="EFG56322.1"/>
    </source>
</evidence>
<keyword evidence="1" id="KW-0378">Hydrolase</keyword>
<keyword evidence="2" id="KW-1185">Reference proteome</keyword>
<dbReference type="NCBIfam" id="TIGR00099">
    <property type="entry name" value="Cof-subfamily"/>
    <property type="match status" value="1"/>
</dbReference>
<dbReference type="NCBIfam" id="TIGR01484">
    <property type="entry name" value="HAD-SF-IIB"/>
    <property type="match status" value="1"/>
</dbReference>
<dbReference type="SFLD" id="SFLDS00003">
    <property type="entry name" value="Haloacid_Dehalogenase"/>
    <property type="match status" value="1"/>
</dbReference>
<comment type="caution">
    <text evidence="1">The sequence shown here is derived from an EMBL/GenBank/DDBJ whole genome shotgun (WGS) entry which is preliminary data.</text>
</comment>